<name>A0AAN6DXE3_9EURO</name>
<keyword evidence="2" id="KW-1133">Transmembrane helix</keyword>
<evidence type="ECO:0000256" key="1">
    <source>
        <dbReference type="SAM" id="MobiDB-lite"/>
    </source>
</evidence>
<feature type="region of interest" description="Disordered" evidence="1">
    <location>
        <begin position="125"/>
        <end position="149"/>
    </location>
</feature>
<dbReference type="Proteomes" id="UP001203852">
    <property type="component" value="Unassembled WGS sequence"/>
</dbReference>
<comment type="caution">
    <text evidence="3">The sequence shown here is derived from an EMBL/GenBank/DDBJ whole genome shotgun (WGS) entry which is preliminary data.</text>
</comment>
<keyword evidence="2" id="KW-0812">Transmembrane</keyword>
<evidence type="ECO:0000313" key="4">
    <source>
        <dbReference type="Proteomes" id="UP001203852"/>
    </source>
</evidence>
<proteinExistence type="predicted"/>
<dbReference type="EMBL" id="MU404353">
    <property type="protein sequence ID" value="KAI1614399.1"/>
    <property type="molecule type" value="Genomic_DNA"/>
</dbReference>
<evidence type="ECO:0000313" key="3">
    <source>
        <dbReference type="EMBL" id="KAI1614399.1"/>
    </source>
</evidence>
<sequence>MQQGYPTSHHVPASLCYCSSLLISAMDSTRSEKSLHRLWRCSRNDQVALLRRRESCSMRWPVWLLTLLTPAAYIILQVSLLTDDRKRDACQRLLERKYYTDLSNARKTCPRSINDSDELDVSYRSRGQKPSCCGPNGHFPAAMSSPSYS</sequence>
<accession>A0AAN6DXE3</accession>
<reference evidence="3" key="1">
    <citation type="journal article" date="2022" name="bioRxiv">
        <title>Deciphering the potential niche of two novel black yeast fungi from a biological soil crust based on their genomes, phenotypes, and melanin regulation.</title>
        <authorList>
            <consortium name="DOE Joint Genome Institute"/>
            <person name="Carr E.C."/>
            <person name="Barton Q."/>
            <person name="Grambo S."/>
            <person name="Sullivan M."/>
            <person name="Renfro C.M."/>
            <person name="Kuo A."/>
            <person name="Pangilinan J."/>
            <person name="Lipzen A."/>
            <person name="Keymanesh K."/>
            <person name="Savage E."/>
            <person name="Barry K."/>
            <person name="Grigoriev I.V."/>
            <person name="Riekhof W.R."/>
            <person name="Harris S.S."/>
        </authorList>
    </citation>
    <scope>NUCLEOTIDE SEQUENCE</scope>
    <source>
        <strain evidence="3">JF 03-4F</strain>
    </source>
</reference>
<protein>
    <submittedName>
        <fullName evidence="3">Uncharacterized protein</fullName>
    </submittedName>
</protein>
<organism evidence="3 4">
    <name type="scientific">Exophiala viscosa</name>
    <dbReference type="NCBI Taxonomy" id="2486360"/>
    <lineage>
        <taxon>Eukaryota</taxon>
        <taxon>Fungi</taxon>
        <taxon>Dikarya</taxon>
        <taxon>Ascomycota</taxon>
        <taxon>Pezizomycotina</taxon>
        <taxon>Eurotiomycetes</taxon>
        <taxon>Chaetothyriomycetidae</taxon>
        <taxon>Chaetothyriales</taxon>
        <taxon>Herpotrichiellaceae</taxon>
        <taxon>Exophiala</taxon>
    </lineage>
</organism>
<gene>
    <name evidence="3" type="ORF">EDD36DRAFT_225697</name>
</gene>
<dbReference type="AlphaFoldDB" id="A0AAN6DXE3"/>
<keyword evidence="4" id="KW-1185">Reference proteome</keyword>
<keyword evidence="2" id="KW-0472">Membrane</keyword>
<evidence type="ECO:0000256" key="2">
    <source>
        <dbReference type="SAM" id="Phobius"/>
    </source>
</evidence>
<feature type="transmembrane region" description="Helical" evidence="2">
    <location>
        <begin position="60"/>
        <end position="82"/>
    </location>
</feature>